<protein>
    <submittedName>
        <fullName evidence="1">Uncharacterized protein</fullName>
    </submittedName>
</protein>
<dbReference type="STRING" id="762211.BSTEL_0639"/>
<dbReference type="AlphaFoldDB" id="A0A087DQM8"/>
<organism evidence="1 2">
    <name type="scientific">Bifidobacterium stellenboschense</name>
    <dbReference type="NCBI Taxonomy" id="762211"/>
    <lineage>
        <taxon>Bacteria</taxon>
        <taxon>Bacillati</taxon>
        <taxon>Actinomycetota</taxon>
        <taxon>Actinomycetes</taxon>
        <taxon>Bifidobacteriales</taxon>
        <taxon>Bifidobacteriaceae</taxon>
        <taxon>Bifidobacterium</taxon>
    </lineage>
</organism>
<reference evidence="1 2" key="1">
    <citation type="submission" date="2014-03" db="EMBL/GenBank/DDBJ databases">
        <title>Genomics of Bifidobacteria.</title>
        <authorList>
            <person name="Ventura M."/>
            <person name="Milani C."/>
            <person name="Lugli G.A."/>
        </authorList>
    </citation>
    <scope>NUCLEOTIDE SEQUENCE [LARGE SCALE GENOMIC DNA]</scope>
    <source>
        <strain evidence="1 2">DSM 23968</strain>
    </source>
</reference>
<comment type="caution">
    <text evidence="1">The sequence shown here is derived from an EMBL/GenBank/DDBJ whole genome shotgun (WGS) entry which is preliminary data.</text>
</comment>
<evidence type="ECO:0000313" key="1">
    <source>
        <dbReference type="EMBL" id="KFI97828.1"/>
    </source>
</evidence>
<evidence type="ECO:0000313" key="2">
    <source>
        <dbReference type="Proteomes" id="UP000029004"/>
    </source>
</evidence>
<dbReference type="Proteomes" id="UP000029004">
    <property type="component" value="Unassembled WGS sequence"/>
</dbReference>
<dbReference type="RefSeq" id="WP_034527618.1">
    <property type="nucleotide sequence ID" value="NZ_JGZP01000011.1"/>
</dbReference>
<accession>A0A087DQM8</accession>
<proteinExistence type="predicted"/>
<sequence>MPTDNKHESRLRAARQRAFDYVSEQMERIDACPVCHGNDWAIPDSTYVLREVTADGYTENVFPLVLATCRSCGYVLLFNASMAGTVDDWHFDKDARDAVD</sequence>
<name>A0A087DQM8_9BIFI</name>
<keyword evidence="2" id="KW-1185">Reference proteome</keyword>
<dbReference type="OrthoDB" id="6293663at2"/>
<dbReference type="EMBL" id="JGZP01000011">
    <property type="protein sequence ID" value="KFI97828.1"/>
    <property type="molecule type" value="Genomic_DNA"/>
</dbReference>
<gene>
    <name evidence="1" type="ORF">BSTEL_0639</name>
</gene>